<dbReference type="RefSeq" id="XP_027694174.1">
    <property type="nucleotide sequence ID" value="XM_027838373.1"/>
</dbReference>
<dbReference type="GO" id="GO:0005634">
    <property type="term" value="C:nucleus"/>
    <property type="evidence" value="ECO:0007669"/>
    <property type="project" value="UniProtKB-SubCell"/>
</dbReference>
<dbReference type="RefSeq" id="XP_027694173.1">
    <property type="nucleotide sequence ID" value="XM_027838372.1"/>
</dbReference>
<evidence type="ECO:0000256" key="7">
    <source>
        <dbReference type="ARBA" id="ARBA00023328"/>
    </source>
</evidence>
<keyword evidence="8" id="KW-0175">Coiled coil</keyword>
<gene>
    <name evidence="10" type="primary">CENPQ</name>
</gene>
<protein>
    <recommendedName>
        <fullName evidence="4">Centromere protein Q</fullName>
    </recommendedName>
</protein>
<comment type="subcellular location">
    <subcellularLocation>
        <location evidence="2">Chromosome</location>
        <location evidence="2">Centromere</location>
    </subcellularLocation>
    <subcellularLocation>
        <location evidence="1">Nucleus</location>
    </subcellularLocation>
</comment>
<feature type="compositionally biased region" description="Basic and acidic residues" evidence="9">
    <location>
        <begin position="30"/>
        <end position="46"/>
    </location>
</feature>
<keyword evidence="11" id="KW-1185">Reference proteome</keyword>
<evidence type="ECO:0000313" key="10">
    <source>
        <dbReference type="Ensembl" id="ENSVURP00010004857.1"/>
    </source>
</evidence>
<dbReference type="GeneID" id="114025055"/>
<evidence type="ECO:0000256" key="9">
    <source>
        <dbReference type="SAM" id="MobiDB-lite"/>
    </source>
</evidence>
<sequence>MPGRAGTNRTTGTKSKQESKSQQCKKTGKRKVDIGDTKESEKEVRHSSKQMKKQSEKTGQPLQETGKNTNMKKKTLKNKVTWQPLSKDNKEYFESMMDSMIRSVLRAEIKEKENTQIHLNCLKERFLQLCETHKVSLGDWSSLKEVSNLCLKEMETLEANEESLALLQEETEKAVKATELINENIQNLQDKIRILESELEEEEEKAKQVLQLDGTKALSLPELPKKSIKAPILHEEILKRIPNQKDILKDLHVMNNSTEMKNMLTFIKETYKKLDAS</sequence>
<feature type="coiled-coil region" evidence="8">
    <location>
        <begin position="178"/>
        <end position="212"/>
    </location>
</feature>
<dbReference type="AlphaFoldDB" id="A0A4X2K6J6"/>
<dbReference type="Proteomes" id="UP000314987">
    <property type="component" value="Unassembled WGS sequence"/>
</dbReference>
<dbReference type="GO" id="GO:0000775">
    <property type="term" value="C:chromosome, centromeric region"/>
    <property type="evidence" value="ECO:0007669"/>
    <property type="project" value="UniProtKB-SubCell"/>
</dbReference>
<evidence type="ECO:0000256" key="6">
    <source>
        <dbReference type="ARBA" id="ARBA00023242"/>
    </source>
</evidence>
<reference evidence="10" key="2">
    <citation type="submission" date="2025-08" db="UniProtKB">
        <authorList>
            <consortium name="Ensembl"/>
        </authorList>
    </citation>
    <scope>IDENTIFICATION</scope>
</reference>
<accession>A0A4X2K6J6</accession>
<feature type="compositionally biased region" description="Low complexity" evidence="9">
    <location>
        <begin position="10"/>
        <end position="25"/>
    </location>
</feature>
<proteinExistence type="inferred from homology"/>
<evidence type="ECO:0000256" key="1">
    <source>
        <dbReference type="ARBA" id="ARBA00004123"/>
    </source>
</evidence>
<keyword evidence="7" id="KW-0137">Centromere</keyword>
<dbReference type="CTD" id="55166"/>
<dbReference type="OMA" id="LESKIHW"/>
<dbReference type="STRING" id="29139.ENSVURP00010004857"/>
<evidence type="ECO:0000256" key="8">
    <source>
        <dbReference type="SAM" id="Coils"/>
    </source>
</evidence>
<keyword evidence="6" id="KW-0539">Nucleus</keyword>
<feature type="region of interest" description="Disordered" evidence="9">
    <location>
        <begin position="1"/>
        <end position="73"/>
    </location>
</feature>
<keyword evidence="5" id="KW-0158">Chromosome</keyword>
<dbReference type="GeneTree" id="ENSGT00390000005599"/>
<evidence type="ECO:0000313" key="11">
    <source>
        <dbReference type="Proteomes" id="UP000314987"/>
    </source>
</evidence>
<dbReference type="InterPro" id="IPR025212">
    <property type="entry name" value="CAD_CENP-Q"/>
</dbReference>
<evidence type="ECO:0000256" key="4">
    <source>
        <dbReference type="ARBA" id="ARBA00016397"/>
    </source>
</evidence>
<name>A0A4X2K6J6_VOMUR</name>
<reference evidence="11" key="1">
    <citation type="submission" date="2018-12" db="EMBL/GenBank/DDBJ databases">
        <authorList>
            <person name="Yazar S."/>
        </authorList>
    </citation>
    <scope>NUCLEOTIDE SEQUENCE [LARGE SCALE GENOMIC DNA]</scope>
</reference>
<reference evidence="10" key="3">
    <citation type="submission" date="2025-09" db="UniProtKB">
        <authorList>
            <consortium name="Ensembl"/>
        </authorList>
    </citation>
    <scope>IDENTIFICATION</scope>
</reference>
<evidence type="ECO:0000256" key="2">
    <source>
        <dbReference type="ARBA" id="ARBA00004584"/>
    </source>
</evidence>
<dbReference type="OrthoDB" id="8927710at2759"/>
<dbReference type="Pfam" id="PF13094">
    <property type="entry name" value="CENP-Q"/>
    <property type="match status" value="1"/>
</dbReference>
<dbReference type="Ensembl" id="ENSVURT00010005500.1">
    <property type="protein sequence ID" value="ENSVURP00010004857.1"/>
    <property type="gene ID" value="ENSVURG00010003846.1"/>
</dbReference>
<comment type="similarity">
    <text evidence="3">Belongs to the CENP-Q/OKP1 family.</text>
</comment>
<evidence type="ECO:0000256" key="5">
    <source>
        <dbReference type="ARBA" id="ARBA00022454"/>
    </source>
</evidence>
<dbReference type="PANTHER" id="PTHR31345">
    <property type="entry name" value="CENTROMERE PROTEIN Q"/>
    <property type="match status" value="1"/>
</dbReference>
<evidence type="ECO:0000256" key="3">
    <source>
        <dbReference type="ARBA" id="ARBA00008191"/>
    </source>
</evidence>
<dbReference type="PANTHER" id="PTHR31345:SF3">
    <property type="entry name" value="CENTROMERE PROTEIN Q"/>
    <property type="match status" value="1"/>
</dbReference>
<organism evidence="10 11">
    <name type="scientific">Vombatus ursinus</name>
    <name type="common">Common wombat</name>
    <dbReference type="NCBI Taxonomy" id="29139"/>
    <lineage>
        <taxon>Eukaryota</taxon>
        <taxon>Metazoa</taxon>
        <taxon>Chordata</taxon>
        <taxon>Craniata</taxon>
        <taxon>Vertebrata</taxon>
        <taxon>Euteleostomi</taxon>
        <taxon>Mammalia</taxon>
        <taxon>Metatheria</taxon>
        <taxon>Diprotodontia</taxon>
        <taxon>Vombatidae</taxon>
        <taxon>Vombatus</taxon>
    </lineage>
</organism>